<keyword evidence="4" id="KW-1185">Reference proteome</keyword>
<protein>
    <submittedName>
        <fullName evidence="3">Alpha/beta hydrolase</fullName>
    </submittedName>
</protein>
<evidence type="ECO:0000313" key="3">
    <source>
        <dbReference type="EMBL" id="GAA3505847.1"/>
    </source>
</evidence>
<dbReference type="PANTHER" id="PTHR43329">
    <property type="entry name" value="EPOXIDE HYDROLASE"/>
    <property type="match status" value="1"/>
</dbReference>
<dbReference type="EMBL" id="BAAAXF010000086">
    <property type="protein sequence ID" value="GAA3505847.1"/>
    <property type="molecule type" value="Genomic_DNA"/>
</dbReference>
<evidence type="ECO:0000256" key="1">
    <source>
        <dbReference type="ARBA" id="ARBA00022801"/>
    </source>
</evidence>
<dbReference type="InterPro" id="IPR029058">
    <property type="entry name" value="AB_hydrolase_fold"/>
</dbReference>
<accession>A0ABP6UE09</accession>
<dbReference type="Gene3D" id="3.40.50.1820">
    <property type="entry name" value="alpha/beta hydrolase"/>
    <property type="match status" value="1"/>
</dbReference>
<dbReference type="PRINTS" id="PR00111">
    <property type="entry name" value="ABHYDROLASE"/>
</dbReference>
<dbReference type="InterPro" id="IPR000073">
    <property type="entry name" value="AB_hydrolase_1"/>
</dbReference>
<organism evidence="3 4">
    <name type="scientific">Streptomyces prasinosporus</name>
    <dbReference type="NCBI Taxonomy" id="68256"/>
    <lineage>
        <taxon>Bacteria</taxon>
        <taxon>Bacillati</taxon>
        <taxon>Actinomycetota</taxon>
        <taxon>Actinomycetes</taxon>
        <taxon>Kitasatosporales</taxon>
        <taxon>Streptomycetaceae</taxon>
        <taxon>Streptomyces</taxon>
        <taxon>Streptomyces albogriseolus group</taxon>
    </lineage>
</organism>
<keyword evidence="1 3" id="KW-0378">Hydrolase</keyword>
<name>A0ABP6UE09_9ACTN</name>
<sequence>MIGGLIATVAAMSLVGGWALTTADASLRGGGPSAGDASAAPSAAVAVHPSPKTLGTVTNSPGLSEDFRRTFSDHYVEANGLRQHVVVGGEGPPLLLVHGWPENWYAWRLVMPQLARHFTVIAPDQRGIGLTGKPRTGYDTATLAKDLAALMDELGHERFSLVGHDTGMIIAYALAADFPERVERVAFAEVPGPPGVVPPPPLFVPEPLNNRLWHIPFNRVDDPLVEQLVTGKEDVFYGYEFAMQGGGVSEEAMDYYVRLLSDPESLTGSFGFYRAWDDTLAQNEKRAKTKLTMPVLGIGGADSWGPAVADSFKGVATDVRGKVIPDAGHWLAEQAPDALLTALTEFLRTGSADASPLPAGK</sequence>
<dbReference type="InterPro" id="IPR000639">
    <property type="entry name" value="Epox_hydrolase-like"/>
</dbReference>
<evidence type="ECO:0000313" key="4">
    <source>
        <dbReference type="Proteomes" id="UP001501455"/>
    </source>
</evidence>
<dbReference type="PRINTS" id="PR00412">
    <property type="entry name" value="EPOXHYDRLASE"/>
</dbReference>
<reference evidence="4" key="1">
    <citation type="journal article" date="2019" name="Int. J. Syst. Evol. Microbiol.">
        <title>The Global Catalogue of Microorganisms (GCM) 10K type strain sequencing project: providing services to taxonomists for standard genome sequencing and annotation.</title>
        <authorList>
            <consortium name="The Broad Institute Genomics Platform"/>
            <consortium name="The Broad Institute Genome Sequencing Center for Infectious Disease"/>
            <person name="Wu L."/>
            <person name="Ma J."/>
        </authorList>
    </citation>
    <scope>NUCLEOTIDE SEQUENCE [LARGE SCALE GENOMIC DNA]</scope>
    <source>
        <strain evidence="4">JCM 4816</strain>
    </source>
</reference>
<evidence type="ECO:0000259" key="2">
    <source>
        <dbReference type="Pfam" id="PF00561"/>
    </source>
</evidence>
<proteinExistence type="predicted"/>
<feature type="domain" description="AB hydrolase-1" evidence="2">
    <location>
        <begin position="92"/>
        <end position="333"/>
    </location>
</feature>
<dbReference type="Proteomes" id="UP001501455">
    <property type="component" value="Unassembled WGS sequence"/>
</dbReference>
<dbReference type="GO" id="GO:0016787">
    <property type="term" value="F:hydrolase activity"/>
    <property type="evidence" value="ECO:0007669"/>
    <property type="project" value="UniProtKB-KW"/>
</dbReference>
<dbReference type="SUPFAM" id="SSF53474">
    <property type="entry name" value="alpha/beta-Hydrolases"/>
    <property type="match status" value="1"/>
</dbReference>
<dbReference type="Pfam" id="PF00561">
    <property type="entry name" value="Abhydrolase_1"/>
    <property type="match status" value="1"/>
</dbReference>
<comment type="caution">
    <text evidence="3">The sequence shown here is derived from an EMBL/GenBank/DDBJ whole genome shotgun (WGS) entry which is preliminary data.</text>
</comment>
<gene>
    <name evidence="3" type="ORF">GCM10019016_129610</name>
</gene>